<keyword evidence="4" id="KW-1185">Reference proteome</keyword>
<sequence>MSVGSVASVLDVCTDAWLGSDLAPLTDEQEAGLGRVVLETTMNDHQVLAYAYKPILDPITCLPEDDRDEAFVYIELPHPANASRDVAPTSRPLSSSPMPPRKTDSPEPVESPNSHHSSSSSSRKGPHQALPPPQQPIRRRRVWRRLGLDTDWNSCILLSKPTDPHASPTYMERTDIKARLPRGVEAIREHLRDVDDIPLHVSLFAESSPPTVAGMLRVFQEHGEVVCAMGSTLNPANAEIFCCADLAVGVEPVHIKHQNQYAAGHVPPLALGSTLVSLPCPLVMHPGHVAARRLCRAARQAFMLVAATCGLVAMVQLFTVVSLLPVWRGWILMWLVWVALPLVAVTYASNVHEADTMKEFTERNLDHVKDLPRFLRYFVWRFLLPCVLTVWLYGVALSMTLPSGAPWTNVFISQASLEAEIVGGTCVAVFLLFASLTMLHRTLPFWEYRPLQNKFYCALVVVMLAVHFGIAFAVATPLIVKLPWHFHAVFFGSLPMQVAIHEQVKKWDRRQWLRFQKRSKLEFNTRLGMHSPI</sequence>
<keyword evidence="2" id="KW-0812">Transmembrane</keyword>
<feature type="region of interest" description="Disordered" evidence="1">
    <location>
        <begin position="82"/>
        <end position="141"/>
    </location>
</feature>
<accession>A0A1Y2H4F7</accession>
<organism evidence="3 4">
    <name type="scientific">Catenaria anguillulae PL171</name>
    <dbReference type="NCBI Taxonomy" id="765915"/>
    <lineage>
        <taxon>Eukaryota</taxon>
        <taxon>Fungi</taxon>
        <taxon>Fungi incertae sedis</taxon>
        <taxon>Blastocladiomycota</taxon>
        <taxon>Blastocladiomycetes</taxon>
        <taxon>Blastocladiales</taxon>
        <taxon>Catenariaceae</taxon>
        <taxon>Catenaria</taxon>
    </lineage>
</organism>
<evidence type="ECO:0000313" key="3">
    <source>
        <dbReference type="EMBL" id="ORZ29450.1"/>
    </source>
</evidence>
<keyword evidence="2" id="KW-0472">Membrane</keyword>
<dbReference type="AlphaFoldDB" id="A0A1Y2H4F7"/>
<feature type="compositionally biased region" description="Low complexity" evidence="1">
    <location>
        <begin position="106"/>
        <end position="122"/>
    </location>
</feature>
<dbReference type="STRING" id="765915.A0A1Y2H4F7"/>
<dbReference type="EMBL" id="MCFL01000192">
    <property type="protein sequence ID" value="ORZ29450.1"/>
    <property type="molecule type" value="Genomic_DNA"/>
</dbReference>
<feature type="transmembrane region" description="Helical" evidence="2">
    <location>
        <begin position="301"/>
        <end position="324"/>
    </location>
</feature>
<dbReference type="PANTHER" id="PTHR13219:SF6">
    <property type="entry name" value="TRANSMEMBRANE PROTEIN 94"/>
    <property type="match status" value="1"/>
</dbReference>
<name>A0A1Y2H4F7_9FUNG</name>
<comment type="caution">
    <text evidence="3">The sequence shown here is derived from an EMBL/GenBank/DDBJ whole genome shotgun (WGS) entry which is preliminary data.</text>
</comment>
<evidence type="ECO:0000256" key="1">
    <source>
        <dbReference type="SAM" id="MobiDB-lite"/>
    </source>
</evidence>
<proteinExistence type="predicted"/>
<feature type="transmembrane region" description="Helical" evidence="2">
    <location>
        <begin position="330"/>
        <end position="348"/>
    </location>
</feature>
<dbReference type="SUPFAM" id="SSF81665">
    <property type="entry name" value="Calcium ATPase, transmembrane domain M"/>
    <property type="match status" value="1"/>
</dbReference>
<dbReference type="PANTHER" id="PTHR13219">
    <property type="entry name" value="TRANSMEMBRANE PROTEIN 94"/>
    <property type="match status" value="1"/>
</dbReference>
<gene>
    <name evidence="3" type="ORF">BCR44DRAFT_1450894</name>
</gene>
<dbReference type="InterPro" id="IPR039720">
    <property type="entry name" value="TMEM94"/>
</dbReference>
<feature type="transmembrane region" description="Helical" evidence="2">
    <location>
        <begin position="455"/>
        <end position="476"/>
    </location>
</feature>
<dbReference type="Proteomes" id="UP000193411">
    <property type="component" value="Unassembled WGS sequence"/>
</dbReference>
<feature type="transmembrane region" description="Helical" evidence="2">
    <location>
        <begin position="421"/>
        <end position="443"/>
    </location>
</feature>
<protein>
    <submittedName>
        <fullName evidence="3">Uncharacterized protein</fullName>
    </submittedName>
</protein>
<evidence type="ECO:0000256" key="2">
    <source>
        <dbReference type="SAM" id="Phobius"/>
    </source>
</evidence>
<reference evidence="3 4" key="1">
    <citation type="submission" date="2016-07" db="EMBL/GenBank/DDBJ databases">
        <title>Pervasive Adenine N6-methylation of Active Genes in Fungi.</title>
        <authorList>
            <consortium name="DOE Joint Genome Institute"/>
            <person name="Mondo S.J."/>
            <person name="Dannebaum R.O."/>
            <person name="Kuo R.C."/>
            <person name="Labutti K."/>
            <person name="Haridas S."/>
            <person name="Kuo A."/>
            <person name="Salamov A."/>
            <person name="Ahrendt S.R."/>
            <person name="Lipzen A."/>
            <person name="Sullivan W."/>
            <person name="Andreopoulos W.B."/>
            <person name="Clum A."/>
            <person name="Lindquist E."/>
            <person name="Daum C."/>
            <person name="Ramamoorthy G.K."/>
            <person name="Gryganskyi A."/>
            <person name="Culley D."/>
            <person name="Magnuson J.K."/>
            <person name="James T.Y."/>
            <person name="O'Malley M.A."/>
            <person name="Stajich J.E."/>
            <person name="Spatafora J.W."/>
            <person name="Visel A."/>
            <person name="Grigoriev I.V."/>
        </authorList>
    </citation>
    <scope>NUCLEOTIDE SEQUENCE [LARGE SCALE GENOMIC DNA]</scope>
    <source>
        <strain evidence="3 4">PL171</strain>
    </source>
</reference>
<dbReference type="InterPro" id="IPR023298">
    <property type="entry name" value="ATPase_P-typ_TM_dom_sf"/>
</dbReference>
<keyword evidence="2" id="KW-1133">Transmembrane helix</keyword>
<feature type="transmembrane region" description="Helical" evidence="2">
    <location>
        <begin position="378"/>
        <end position="401"/>
    </location>
</feature>
<dbReference type="OrthoDB" id="5568754at2759"/>
<evidence type="ECO:0000313" key="4">
    <source>
        <dbReference type="Proteomes" id="UP000193411"/>
    </source>
</evidence>